<dbReference type="EMBL" id="CP020370">
    <property type="protein sequence ID" value="AUB80550.1"/>
    <property type="molecule type" value="Genomic_DNA"/>
</dbReference>
<protein>
    <recommendedName>
        <fullName evidence="7">O-antigen ligase-related domain-containing protein</fullName>
    </recommendedName>
</protein>
<feature type="transmembrane region" description="Helical" evidence="6">
    <location>
        <begin position="494"/>
        <end position="517"/>
    </location>
</feature>
<sequence>MAMPRYLGISRPDTRRAPTSTVSSGLSSLSYGCSAVVPTGSLPTKDRPFSVRCRGLHRKCGQGHQDRSDSTQLVCDRRTPRPPRRPPAARRIGSPASQARFALPLHQAPAKPGEAPPATPDPAGHKTKPHRRRWFPRHEPPRMTFSPILTRKPAIARVLLLIFAFCAWSLTAPANIALALLAALFLTEVPGHWRQLRREPALLLVLGVLAITSALALRAAWLYPDTAADQWRAVSAWVTPLLFVIPAWWLRRDPDQVWPLLGAAFLGLVFGVLHKTDWSLTPQVLAGMRYHFGYAALGLAFIASVMLVGLFLFRARITGMRIGGRARPLLGWALWGLGLAFLLVVLVVTQSRGAAVGLAVVGVLYALLQWLNPGRQDGRAPRQARLALASALLFVALAGTLLWTTRGRQLADFRELTRGSQGELSYHEAASVAIRLNLAQVGLQAFSARPLLGFGPGTSTTEFLIPRRILAVSDYQLAHAPAASHLHSAAIETLARFGLVGVLIAAALLAVLGRAYRTLWSDPRAAPDLRAFLTLGAVMLLLYCLYDFRLMNLDLRFFFILFLGILYSVQLRPVGAGQRSGGS</sequence>
<feature type="compositionally biased region" description="Low complexity" evidence="5">
    <location>
        <begin position="19"/>
        <end position="31"/>
    </location>
</feature>
<feature type="transmembrane region" description="Helical" evidence="6">
    <location>
        <begin position="233"/>
        <end position="250"/>
    </location>
</feature>
<evidence type="ECO:0000256" key="4">
    <source>
        <dbReference type="ARBA" id="ARBA00023136"/>
    </source>
</evidence>
<keyword evidence="4 6" id="KW-0472">Membrane</keyword>
<comment type="subcellular location">
    <subcellularLocation>
        <location evidence="1">Membrane</location>
        <topology evidence="1">Multi-pass membrane protein</topology>
    </subcellularLocation>
</comment>
<organism evidence="8 9">
    <name type="scientific">Candidatus Thiodictyon syntrophicum</name>
    <dbReference type="NCBI Taxonomy" id="1166950"/>
    <lineage>
        <taxon>Bacteria</taxon>
        <taxon>Pseudomonadati</taxon>
        <taxon>Pseudomonadota</taxon>
        <taxon>Gammaproteobacteria</taxon>
        <taxon>Chromatiales</taxon>
        <taxon>Chromatiaceae</taxon>
        <taxon>Thiodictyon</taxon>
    </lineage>
</organism>
<dbReference type="PANTHER" id="PTHR37422:SF13">
    <property type="entry name" value="LIPOPOLYSACCHARIDE BIOSYNTHESIS PROTEIN PA4999-RELATED"/>
    <property type="match status" value="1"/>
</dbReference>
<feature type="transmembrane region" description="Helical" evidence="6">
    <location>
        <begin position="154"/>
        <end position="170"/>
    </location>
</feature>
<feature type="region of interest" description="Disordered" evidence="5">
    <location>
        <begin position="1"/>
        <end position="31"/>
    </location>
</feature>
<evidence type="ECO:0000313" key="8">
    <source>
        <dbReference type="EMBL" id="AUB80550.1"/>
    </source>
</evidence>
<reference evidence="8 9" key="1">
    <citation type="submission" date="2017-03" db="EMBL/GenBank/DDBJ databases">
        <title>Complete genome sequence of Candidatus 'Thiodictyon syntrophicum' sp. nov. strain Cad16T, a photolithoautotroph purple sulfur bacterium isolated from an alpine meromictic lake.</title>
        <authorList>
            <person name="Luedin S.M."/>
            <person name="Pothier J.F."/>
            <person name="Danza F."/>
            <person name="Storelli N."/>
            <person name="Wittwer M."/>
            <person name="Tonolla M."/>
        </authorList>
    </citation>
    <scope>NUCLEOTIDE SEQUENCE [LARGE SCALE GENOMIC DNA]</scope>
    <source>
        <strain evidence="8 9">Cad16T</strain>
    </source>
</reference>
<evidence type="ECO:0000313" key="9">
    <source>
        <dbReference type="Proteomes" id="UP000232638"/>
    </source>
</evidence>
<accession>A0A2K8U4P2</accession>
<proteinExistence type="predicted"/>
<dbReference type="PROSITE" id="PS51257">
    <property type="entry name" value="PROKAR_LIPOPROTEIN"/>
    <property type="match status" value="1"/>
</dbReference>
<gene>
    <name evidence="8" type="ORF">THSYN_06015</name>
</gene>
<dbReference type="KEGG" id="tsy:THSYN_06015"/>
<dbReference type="Proteomes" id="UP000232638">
    <property type="component" value="Chromosome"/>
</dbReference>
<feature type="transmembrane region" description="Helical" evidence="6">
    <location>
        <begin position="329"/>
        <end position="348"/>
    </location>
</feature>
<dbReference type="InterPro" id="IPR007016">
    <property type="entry name" value="O-antigen_ligase-rel_domated"/>
</dbReference>
<evidence type="ECO:0000256" key="6">
    <source>
        <dbReference type="SAM" id="Phobius"/>
    </source>
</evidence>
<evidence type="ECO:0000256" key="3">
    <source>
        <dbReference type="ARBA" id="ARBA00022989"/>
    </source>
</evidence>
<dbReference type="GO" id="GO:0016020">
    <property type="term" value="C:membrane"/>
    <property type="evidence" value="ECO:0007669"/>
    <property type="project" value="UniProtKB-SubCell"/>
</dbReference>
<feature type="domain" description="O-antigen ligase-related" evidence="7">
    <location>
        <begin position="338"/>
        <end position="505"/>
    </location>
</feature>
<feature type="region of interest" description="Disordered" evidence="5">
    <location>
        <begin position="58"/>
        <end position="96"/>
    </location>
</feature>
<feature type="transmembrane region" description="Helical" evidence="6">
    <location>
        <begin position="200"/>
        <end position="221"/>
    </location>
</feature>
<feature type="transmembrane region" description="Helical" evidence="6">
    <location>
        <begin position="384"/>
        <end position="403"/>
    </location>
</feature>
<evidence type="ECO:0000256" key="2">
    <source>
        <dbReference type="ARBA" id="ARBA00022692"/>
    </source>
</evidence>
<dbReference type="AlphaFoldDB" id="A0A2K8U4P2"/>
<dbReference type="Pfam" id="PF04932">
    <property type="entry name" value="Wzy_C"/>
    <property type="match status" value="1"/>
</dbReference>
<dbReference type="InterPro" id="IPR051533">
    <property type="entry name" value="WaaL-like"/>
</dbReference>
<feature type="compositionally biased region" description="Basic and acidic residues" evidence="5">
    <location>
        <begin position="64"/>
        <end position="79"/>
    </location>
</feature>
<evidence type="ECO:0000259" key="7">
    <source>
        <dbReference type="Pfam" id="PF04932"/>
    </source>
</evidence>
<feature type="transmembrane region" description="Helical" evidence="6">
    <location>
        <begin position="294"/>
        <end position="317"/>
    </location>
</feature>
<keyword evidence="9" id="KW-1185">Reference proteome</keyword>
<name>A0A2K8U4P2_9GAMM</name>
<feature type="transmembrane region" description="Helical" evidence="6">
    <location>
        <begin position="354"/>
        <end position="372"/>
    </location>
</feature>
<keyword evidence="2 6" id="KW-0812">Transmembrane</keyword>
<evidence type="ECO:0000256" key="1">
    <source>
        <dbReference type="ARBA" id="ARBA00004141"/>
    </source>
</evidence>
<keyword evidence="3 6" id="KW-1133">Transmembrane helix</keyword>
<feature type="transmembrane region" description="Helical" evidence="6">
    <location>
        <begin position="257"/>
        <end position="274"/>
    </location>
</feature>
<feature type="compositionally biased region" description="Basic residues" evidence="5">
    <location>
        <begin position="125"/>
        <end position="135"/>
    </location>
</feature>
<feature type="transmembrane region" description="Helical" evidence="6">
    <location>
        <begin position="529"/>
        <end position="549"/>
    </location>
</feature>
<feature type="region of interest" description="Disordered" evidence="5">
    <location>
        <begin position="108"/>
        <end position="137"/>
    </location>
</feature>
<dbReference type="PANTHER" id="PTHR37422">
    <property type="entry name" value="TEICHURONIC ACID BIOSYNTHESIS PROTEIN TUAE"/>
    <property type="match status" value="1"/>
</dbReference>
<evidence type="ECO:0000256" key="5">
    <source>
        <dbReference type="SAM" id="MobiDB-lite"/>
    </source>
</evidence>